<keyword evidence="5" id="KW-0574">Periplasm</keyword>
<dbReference type="EMBL" id="JACHXS010000005">
    <property type="protein sequence ID" value="MBB3222069.1"/>
    <property type="molecule type" value="Genomic_DNA"/>
</dbReference>
<comment type="similarity">
    <text evidence="2">Belongs to the CopC family.</text>
</comment>
<dbReference type="InterPro" id="IPR014755">
    <property type="entry name" value="Cu-Rt/internalin_Ig-like"/>
</dbReference>
<dbReference type="GO" id="GO:0046688">
    <property type="term" value="P:response to copper ion"/>
    <property type="evidence" value="ECO:0007669"/>
    <property type="project" value="InterPro"/>
</dbReference>
<protein>
    <submittedName>
        <fullName evidence="10">Copper homeostasis periplasmic binding protein CopC</fullName>
    </submittedName>
</protein>
<organism evidence="9 12">
    <name type="scientific">Pseudoduganella umbonata</name>
    <dbReference type="NCBI Taxonomy" id="864828"/>
    <lineage>
        <taxon>Bacteria</taxon>
        <taxon>Pseudomonadati</taxon>
        <taxon>Pseudomonadota</taxon>
        <taxon>Betaproteobacteria</taxon>
        <taxon>Burkholderiales</taxon>
        <taxon>Oxalobacteraceae</taxon>
        <taxon>Telluria group</taxon>
        <taxon>Pseudoduganella</taxon>
    </lineage>
</organism>
<keyword evidence="3" id="KW-0479">Metal-binding</keyword>
<proteinExistence type="inferred from homology"/>
<dbReference type="Pfam" id="PF04234">
    <property type="entry name" value="CopC"/>
    <property type="match status" value="1"/>
</dbReference>
<dbReference type="Proteomes" id="UP000298763">
    <property type="component" value="Chromosome"/>
</dbReference>
<dbReference type="InterPro" id="IPR032694">
    <property type="entry name" value="CopC/D"/>
</dbReference>
<keyword evidence="6" id="KW-0186">Copper</keyword>
<dbReference type="GO" id="GO:0005886">
    <property type="term" value="C:plasma membrane"/>
    <property type="evidence" value="ECO:0007669"/>
    <property type="project" value="TreeGrafter"/>
</dbReference>
<evidence type="ECO:0000256" key="7">
    <source>
        <dbReference type="SAM" id="SignalP"/>
    </source>
</evidence>
<dbReference type="GO" id="GO:0006825">
    <property type="term" value="P:copper ion transport"/>
    <property type="evidence" value="ECO:0007669"/>
    <property type="project" value="InterPro"/>
</dbReference>
<gene>
    <name evidence="10" type="primary">copC</name>
    <name evidence="10" type="ORF">FCL38_19210</name>
    <name evidence="9" type="ORF">FHS02_002888</name>
</gene>
<evidence type="ECO:0000259" key="8">
    <source>
        <dbReference type="Pfam" id="PF04234"/>
    </source>
</evidence>
<evidence type="ECO:0000313" key="9">
    <source>
        <dbReference type="EMBL" id="MBB3222069.1"/>
    </source>
</evidence>
<feature type="domain" description="CopC" evidence="8">
    <location>
        <begin position="26"/>
        <end position="121"/>
    </location>
</feature>
<evidence type="ECO:0000256" key="4">
    <source>
        <dbReference type="ARBA" id="ARBA00022729"/>
    </source>
</evidence>
<reference evidence="10 11" key="1">
    <citation type="submission" date="2019-05" db="EMBL/GenBank/DDBJ databases">
        <title>Draft Genome Sequences of Six Type Strains of the Genus Massilia.</title>
        <authorList>
            <person name="Miess H."/>
            <person name="Frediansyhah A."/>
            <person name="Gross H."/>
        </authorList>
    </citation>
    <scope>NUCLEOTIDE SEQUENCE [LARGE SCALE GENOMIC DNA]</scope>
    <source>
        <strain evidence="10 11">DSMZ 26121</strain>
    </source>
</reference>
<evidence type="ECO:0000256" key="3">
    <source>
        <dbReference type="ARBA" id="ARBA00022723"/>
    </source>
</evidence>
<feature type="signal peptide" evidence="7">
    <location>
        <begin position="1"/>
        <end position="25"/>
    </location>
</feature>
<dbReference type="PANTHER" id="PTHR34820:SF4">
    <property type="entry name" value="INNER MEMBRANE PROTEIN YEBZ"/>
    <property type="match status" value="1"/>
</dbReference>
<dbReference type="GO" id="GO:0042597">
    <property type="term" value="C:periplasmic space"/>
    <property type="evidence" value="ECO:0007669"/>
    <property type="project" value="UniProtKB-SubCell"/>
</dbReference>
<evidence type="ECO:0000256" key="5">
    <source>
        <dbReference type="ARBA" id="ARBA00022764"/>
    </source>
</evidence>
<evidence type="ECO:0000256" key="6">
    <source>
        <dbReference type="ARBA" id="ARBA00023008"/>
    </source>
</evidence>
<evidence type="ECO:0000313" key="11">
    <source>
        <dbReference type="Proteomes" id="UP000298763"/>
    </source>
</evidence>
<dbReference type="InterPro" id="IPR047685">
    <property type="entry name" value="CopC-like"/>
</dbReference>
<dbReference type="Proteomes" id="UP000584325">
    <property type="component" value="Unassembled WGS sequence"/>
</dbReference>
<name>A0A4P8HUQ8_9BURK</name>
<dbReference type="GO" id="GO:0005507">
    <property type="term" value="F:copper ion binding"/>
    <property type="evidence" value="ECO:0007669"/>
    <property type="project" value="InterPro"/>
</dbReference>
<dbReference type="EMBL" id="CP040017">
    <property type="protein sequence ID" value="QCP12310.1"/>
    <property type="molecule type" value="Genomic_DNA"/>
</dbReference>
<dbReference type="InterPro" id="IPR007348">
    <property type="entry name" value="CopC_dom"/>
</dbReference>
<reference evidence="9 12" key="2">
    <citation type="submission" date="2020-08" db="EMBL/GenBank/DDBJ databases">
        <title>Genomic Encyclopedia of Type Strains, Phase III (KMG-III): the genomes of soil and plant-associated and newly described type strains.</title>
        <authorList>
            <person name="Whitman W."/>
        </authorList>
    </citation>
    <scope>NUCLEOTIDE SEQUENCE [LARGE SCALE GENOMIC DNA]</scope>
    <source>
        <strain evidence="9 12">CECT 7753</strain>
    </source>
</reference>
<dbReference type="InterPro" id="IPR014756">
    <property type="entry name" value="Ig_E-set"/>
</dbReference>
<dbReference type="SUPFAM" id="SSF81296">
    <property type="entry name" value="E set domains"/>
    <property type="match status" value="1"/>
</dbReference>
<dbReference type="Gene3D" id="2.60.40.1220">
    <property type="match status" value="1"/>
</dbReference>
<accession>A0A4P8HUQ8</accession>
<comment type="subcellular location">
    <subcellularLocation>
        <location evidence="1">Periplasm</location>
    </subcellularLocation>
</comment>
<dbReference type="NCBIfam" id="NF033814">
    <property type="entry name" value="copper_CopC"/>
    <property type="match status" value="1"/>
</dbReference>
<dbReference type="RefSeq" id="WP_137315146.1">
    <property type="nucleotide sequence ID" value="NZ_CP040017.1"/>
</dbReference>
<dbReference type="AlphaFoldDB" id="A0A4P8HUQ8"/>
<evidence type="ECO:0000256" key="1">
    <source>
        <dbReference type="ARBA" id="ARBA00004418"/>
    </source>
</evidence>
<keyword evidence="4 7" id="KW-0732">Signal</keyword>
<feature type="chain" id="PRO_5044607543" evidence="7">
    <location>
        <begin position="26"/>
        <end position="122"/>
    </location>
</feature>
<evidence type="ECO:0000313" key="12">
    <source>
        <dbReference type="Proteomes" id="UP000584325"/>
    </source>
</evidence>
<dbReference type="PANTHER" id="PTHR34820">
    <property type="entry name" value="INNER MEMBRANE PROTEIN YEBZ"/>
    <property type="match status" value="1"/>
</dbReference>
<evidence type="ECO:0000313" key="10">
    <source>
        <dbReference type="EMBL" id="QCP12310.1"/>
    </source>
</evidence>
<evidence type="ECO:0000256" key="2">
    <source>
        <dbReference type="ARBA" id="ARBA00010509"/>
    </source>
</evidence>
<dbReference type="OrthoDB" id="9796814at2"/>
<sequence length="122" mass="12480">MKALFNVMGAAAVLATVLASPIASAHATLKSSDPQAGTTLAAAPKQVALTFNEKIEEAFSSITLTDAAGNAATTGKAKVDSANPAIVRVDIPALQSGTYTVKWAVAGHDGHRRTGNFVFTVK</sequence>
<keyword evidence="11" id="KW-1185">Reference proteome</keyword>